<name>A0A1Y4L7I5_9FIRM</name>
<dbReference type="EMBL" id="NFKK01000023">
    <property type="protein sequence ID" value="OUP51399.1"/>
    <property type="molecule type" value="Genomic_DNA"/>
</dbReference>
<feature type="transmembrane region" description="Helical" evidence="6">
    <location>
        <begin position="91"/>
        <end position="110"/>
    </location>
</feature>
<dbReference type="Pfam" id="PF00892">
    <property type="entry name" value="EamA"/>
    <property type="match status" value="2"/>
</dbReference>
<keyword evidence="3 6" id="KW-0812">Transmembrane</keyword>
<keyword evidence="4 6" id="KW-1133">Transmembrane helix</keyword>
<feature type="transmembrane region" description="Helical" evidence="6">
    <location>
        <begin position="266"/>
        <end position="282"/>
    </location>
</feature>
<dbReference type="InterPro" id="IPR000620">
    <property type="entry name" value="EamA_dom"/>
</dbReference>
<evidence type="ECO:0000256" key="3">
    <source>
        <dbReference type="ARBA" id="ARBA00022692"/>
    </source>
</evidence>
<organism evidence="8 9">
    <name type="scientific">Butyricicoccus pullicaecorum</name>
    <dbReference type="NCBI Taxonomy" id="501571"/>
    <lineage>
        <taxon>Bacteria</taxon>
        <taxon>Bacillati</taxon>
        <taxon>Bacillota</taxon>
        <taxon>Clostridia</taxon>
        <taxon>Eubacteriales</taxon>
        <taxon>Butyricicoccaceae</taxon>
        <taxon>Butyricicoccus</taxon>
    </lineage>
</organism>
<dbReference type="SUPFAM" id="SSF103481">
    <property type="entry name" value="Multidrug resistance efflux transporter EmrE"/>
    <property type="match status" value="2"/>
</dbReference>
<evidence type="ECO:0000313" key="8">
    <source>
        <dbReference type="EMBL" id="OUP51399.1"/>
    </source>
</evidence>
<evidence type="ECO:0000256" key="4">
    <source>
        <dbReference type="ARBA" id="ARBA00022989"/>
    </source>
</evidence>
<comment type="similarity">
    <text evidence="2">Belongs to the EamA transporter family.</text>
</comment>
<feature type="domain" description="EamA" evidence="7">
    <location>
        <begin position="2"/>
        <end position="136"/>
    </location>
</feature>
<comment type="caution">
    <text evidence="8">The sequence shown here is derived from an EMBL/GenBank/DDBJ whole genome shotgun (WGS) entry which is preliminary data.</text>
</comment>
<keyword evidence="5 6" id="KW-0472">Membrane</keyword>
<gene>
    <name evidence="8" type="ORF">B5F17_13270</name>
</gene>
<protein>
    <submittedName>
        <fullName evidence="8">EamA family transporter</fullName>
    </submittedName>
</protein>
<proteinExistence type="inferred from homology"/>
<evidence type="ECO:0000256" key="1">
    <source>
        <dbReference type="ARBA" id="ARBA00004141"/>
    </source>
</evidence>
<dbReference type="InterPro" id="IPR050638">
    <property type="entry name" value="AA-Vitamin_Transporters"/>
</dbReference>
<dbReference type="PANTHER" id="PTHR32322">
    <property type="entry name" value="INNER MEMBRANE TRANSPORTER"/>
    <property type="match status" value="1"/>
</dbReference>
<dbReference type="InterPro" id="IPR037185">
    <property type="entry name" value="EmrE-like"/>
</dbReference>
<feature type="transmembrane region" description="Helical" evidence="6">
    <location>
        <begin position="150"/>
        <end position="166"/>
    </location>
</feature>
<evidence type="ECO:0000256" key="5">
    <source>
        <dbReference type="ARBA" id="ARBA00023136"/>
    </source>
</evidence>
<feature type="transmembrane region" description="Helical" evidence="6">
    <location>
        <begin position="122"/>
        <end position="138"/>
    </location>
</feature>
<reference evidence="9" key="1">
    <citation type="submission" date="2017-04" db="EMBL/GenBank/DDBJ databases">
        <title>Function of individual gut microbiota members based on whole genome sequencing of pure cultures obtained from chicken caecum.</title>
        <authorList>
            <person name="Medvecky M."/>
            <person name="Cejkova D."/>
            <person name="Polansky O."/>
            <person name="Karasova D."/>
            <person name="Kubasova T."/>
            <person name="Cizek A."/>
            <person name="Rychlik I."/>
        </authorList>
    </citation>
    <scope>NUCLEOTIDE SEQUENCE [LARGE SCALE GENOMIC DNA]</scope>
    <source>
        <strain evidence="9">An180</strain>
    </source>
</reference>
<dbReference type="Proteomes" id="UP000195897">
    <property type="component" value="Unassembled WGS sequence"/>
</dbReference>
<evidence type="ECO:0000256" key="2">
    <source>
        <dbReference type="ARBA" id="ARBA00007362"/>
    </source>
</evidence>
<evidence type="ECO:0000313" key="9">
    <source>
        <dbReference type="Proteomes" id="UP000195897"/>
    </source>
</evidence>
<feature type="transmembrane region" description="Helical" evidence="6">
    <location>
        <begin position="178"/>
        <end position="197"/>
    </location>
</feature>
<feature type="transmembrane region" description="Helical" evidence="6">
    <location>
        <begin position="26"/>
        <end position="46"/>
    </location>
</feature>
<feature type="transmembrane region" description="Helical" evidence="6">
    <location>
        <begin position="241"/>
        <end position="260"/>
    </location>
</feature>
<evidence type="ECO:0000259" key="7">
    <source>
        <dbReference type="Pfam" id="PF00892"/>
    </source>
</evidence>
<feature type="domain" description="EamA" evidence="7">
    <location>
        <begin position="150"/>
        <end position="282"/>
    </location>
</feature>
<accession>A0A1Y4L7I5</accession>
<feature type="transmembrane region" description="Helical" evidence="6">
    <location>
        <begin position="67"/>
        <end position="85"/>
    </location>
</feature>
<sequence length="289" mass="31083">MVFAGGCLWEFSGACGQFLFQNKGMVSSWLVPVRLLSAGIILLAILGATRGKAVFDVWKDKKDAVHIVLYGLLGMSGCQFAYFTAVQYSNAGTATVLQYIGPALILLWLCLRQHRLPSARETVGLCLALAGTFLIATHGDPTSLALSPQGLFWGLCAAVFVAVYTLQPAHLLSKHDSATVVGWGMLIGGLMQMIVLRPWTISVKVDGEVIWYMALIVIVGTILTFTMYLDGIKRIGPARGSMISAVEPVSAALFAVCWLGTSITKVDLIGFACILAMILLLSKPQKVKD</sequence>
<dbReference type="GO" id="GO:0016020">
    <property type="term" value="C:membrane"/>
    <property type="evidence" value="ECO:0007669"/>
    <property type="project" value="UniProtKB-SubCell"/>
</dbReference>
<comment type="subcellular location">
    <subcellularLocation>
        <location evidence="1">Membrane</location>
        <topology evidence="1">Multi-pass membrane protein</topology>
    </subcellularLocation>
</comment>
<dbReference type="AlphaFoldDB" id="A0A1Y4L7I5"/>
<evidence type="ECO:0000256" key="6">
    <source>
        <dbReference type="SAM" id="Phobius"/>
    </source>
</evidence>
<feature type="transmembrane region" description="Helical" evidence="6">
    <location>
        <begin position="209"/>
        <end position="229"/>
    </location>
</feature>
<dbReference type="PANTHER" id="PTHR32322:SF2">
    <property type="entry name" value="EAMA DOMAIN-CONTAINING PROTEIN"/>
    <property type="match status" value="1"/>
</dbReference>